<dbReference type="GO" id="GO:0005774">
    <property type="term" value="C:vacuolar membrane"/>
    <property type="evidence" value="ECO:0007669"/>
    <property type="project" value="UniProtKB-SubCell"/>
</dbReference>
<dbReference type="SUPFAM" id="SSF50978">
    <property type="entry name" value="WD40 repeat-like"/>
    <property type="match status" value="1"/>
</dbReference>
<feature type="region of interest" description="Disordered" evidence="5">
    <location>
        <begin position="377"/>
        <end position="398"/>
    </location>
</feature>
<dbReference type="Pfam" id="PF21032">
    <property type="entry name" value="PROPPIN"/>
    <property type="match status" value="1"/>
</dbReference>
<evidence type="ECO:0000313" key="7">
    <source>
        <dbReference type="Proteomes" id="UP000799421"/>
    </source>
</evidence>
<evidence type="ECO:0000256" key="4">
    <source>
        <dbReference type="ARBA" id="ARBA00025740"/>
    </source>
</evidence>
<evidence type="ECO:0000256" key="2">
    <source>
        <dbReference type="ARBA" id="ARBA00022574"/>
    </source>
</evidence>
<evidence type="ECO:0000313" key="6">
    <source>
        <dbReference type="EMBL" id="KAF2862099.1"/>
    </source>
</evidence>
<evidence type="ECO:0000256" key="1">
    <source>
        <dbReference type="ARBA" id="ARBA00004148"/>
    </source>
</evidence>
<dbReference type="OrthoDB" id="1667587at2759"/>
<keyword evidence="3" id="KW-0677">Repeat</keyword>
<protein>
    <submittedName>
        <fullName evidence="6">WD40 repeat-like protein</fullName>
    </submittedName>
</protein>
<gene>
    <name evidence="6" type="ORF">K470DRAFT_244243</name>
</gene>
<dbReference type="Gene3D" id="2.130.10.10">
    <property type="entry name" value="YVTN repeat-like/Quinoprotein amine dehydrogenase"/>
    <property type="match status" value="1"/>
</dbReference>
<dbReference type="SMART" id="SM00320">
    <property type="entry name" value="WD40"/>
    <property type="match status" value="2"/>
</dbReference>
<keyword evidence="7" id="KW-1185">Reference proteome</keyword>
<dbReference type="PANTHER" id="PTHR11227">
    <property type="entry name" value="WD-REPEAT PROTEIN INTERACTING WITH PHOSPHOINOSIDES WIPI -RELATED"/>
    <property type="match status" value="1"/>
</dbReference>
<dbReference type="InterPro" id="IPR048720">
    <property type="entry name" value="PROPPIN"/>
</dbReference>
<accession>A0A6A7C4X8</accession>
<proteinExistence type="inferred from homology"/>
<comment type="similarity">
    <text evidence="4">Belongs to the WD repeat PROPPIN family.</text>
</comment>
<feature type="region of interest" description="Disordered" evidence="5">
    <location>
        <begin position="269"/>
        <end position="304"/>
    </location>
</feature>
<comment type="subcellular location">
    <subcellularLocation>
        <location evidence="1">Vacuole membrane</location>
        <topology evidence="1">Peripheral membrane protein</topology>
    </subcellularLocation>
</comment>
<dbReference type="Proteomes" id="UP000799421">
    <property type="component" value="Unassembled WGS sequence"/>
</dbReference>
<name>A0A6A7C4X8_9PEZI</name>
<keyword evidence="2" id="KW-0853">WD repeat</keyword>
<dbReference type="InterPro" id="IPR015943">
    <property type="entry name" value="WD40/YVTN_repeat-like_dom_sf"/>
</dbReference>
<reference evidence="6" key="1">
    <citation type="journal article" date="2020" name="Stud. Mycol.">
        <title>101 Dothideomycetes genomes: a test case for predicting lifestyles and emergence of pathogens.</title>
        <authorList>
            <person name="Haridas S."/>
            <person name="Albert R."/>
            <person name="Binder M."/>
            <person name="Bloem J."/>
            <person name="Labutti K."/>
            <person name="Salamov A."/>
            <person name="Andreopoulos B."/>
            <person name="Baker S."/>
            <person name="Barry K."/>
            <person name="Bills G."/>
            <person name="Bluhm B."/>
            <person name="Cannon C."/>
            <person name="Castanera R."/>
            <person name="Culley D."/>
            <person name="Daum C."/>
            <person name="Ezra D."/>
            <person name="Gonzalez J."/>
            <person name="Henrissat B."/>
            <person name="Kuo A."/>
            <person name="Liang C."/>
            <person name="Lipzen A."/>
            <person name="Lutzoni F."/>
            <person name="Magnuson J."/>
            <person name="Mondo S."/>
            <person name="Nolan M."/>
            <person name="Ohm R."/>
            <person name="Pangilinan J."/>
            <person name="Park H.-J."/>
            <person name="Ramirez L."/>
            <person name="Alfaro M."/>
            <person name="Sun H."/>
            <person name="Tritt A."/>
            <person name="Yoshinaga Y."/>
            <person name="Zwiers L.-H."/>
            <person name="Turgeon B."/>
            <person name="Goodwin S."/>
            <person name="Spatafora J."/>
            <person name="Crous P."/>
            <person name="Grigoriev I."/>
        </authorList>
    </citation>
    <scope>NUCLEOTIDE SEQUENCE</scope>
    <source>
        <strain evidence="6">CBS 480.64</strain>
    </source>
</reference>
<feature type="compositionally biased region" description="Low complexity" evidence="5">
    <location>
        <begin position="280"/>
        <end position="302"/>
    </location>
</feature>
<dbReference type="InterPro" id="IPR036322">
    <property type="entry name" value="WD40_repeat_dom_sf"/>
</dbReference>
<evidence type="ECO:0000256" key="5">
    <source>
        <dbReference type="SAM" id="MobiDB-lite"/>
    </source>
</evidence>
<dbReference type="AlphaFoldDB" id="A0A6A7C4X8"/>
<evidence type="ECO:0000256" key="3">
    <source>
        <dbReference type="ARBA" id="ARBA00022737"/>
    </source>
</evidence>
<organism evidence="6 7">
    <name type="scientific">Piedraia hortae CBS 480.64</name>
    <dbReference type="NCBI Taxonomy" id="1314780"/>
    <lineage>
        <taxon>Eukaryota</taxon>
        <taxon>Fungi</taxon>
        <taxon>Dikarya</taxon>
        <taxon>Ascomycota</taxon>
        <taxon>Pezizomycotina</taxon>
        <taxon>Dothideomycetes</taxon>
        <taxon>Dothideomycetidae</taxon>
        <taxon>Capnodiales</taxon>
        <taxon>Piedraiaceae</taxon>
        <taxon>Piedraia</taxon>
    </lineage>
</organism>
<dbReference type="EMBL" id="MU005968">
    <property type="protein sequence ID" value="KAF2862099.1"/>
    <property type="molecule type" value="Genomic_DNA"/>
</dbReference>
<dbReference type="InterPro" id="IPR001680">
    <property type="entry name" value="WD40_rpt"/>
</dbReference>
<sequence length="454" mass="49968">MNTRKPIQPPNTSVVHALSFSSTRSRFTAALSNGIHCFRSDNCLTTYWPRLPAEGGIGIAEAIDDRYIALVGGGREPAWKPSEVIFWDAVLGKETKRFDMHEPIRGIRISARWLVVLLLKRVLIFRYQKLAGEGLMAPNIIRPIITTGSNYYGLASLSGSILVLPQQACGQAQLISLEKNNLRILKAHQASVRSLALSDDGSLLATASERGTMIRVFHTQTLQLAFEFRRGVDQARIYSLAISPKNRWLACTSDKGTLHIFRLSHEPLTISGRPNSHSNRPASQPTRPPSSQQSSGGRSYASNTQGSVQEYYNLRPATGTSLSPPRLSMGATALGILKKTPFTPRAIRDIRSVFSTEFHIGDDDVYWQGGPSTPIVTEGPEGKKIKAPRPVLPLPNDPLGRPPKGVLGFAKEEGETAVVRVLAGGMDARWEEFEISSEGIVHRGFRRLLTRQFV</sequence>